<gene>
    <name evidence="3" type="ORF">NECHADRAFT_43837</name>
</gene>
<name>C7Z9T0_FUSV7</name>
<dbReference type="GO" id="GO:0051537">
    <property type="term" value="F:2 iron, 2 sulfur cluster binding"/>
    <property type="evidence" value="ECO:0007669"/>
    <property type="project" value="TreeGrafter"/>
</dbReference>
<keyword evidence="4" id="KW-1185">Reference proteome</keyword>
<dbReference type="GO" id="GO:0005506">
    <property type="term" value="F:iron ion binding"/>
    <property type="evidence" value="ECO:0007669"/>
    <property type="project" value="TreeGrafter"/>
</dbReference>
<evidence type="ECO:0000256" key="1">
    <source>
        <dbReference type="ARBA" id="ARBA00006718"/>
    </source>
</evidence>
<accession>C7Z9T0</accession>
<protein>
    <recommendedName>
        <fullName evidence="2">Core domain-containing protein</fullName>
    </recommendedName>
</protein>
<evidence type="ECO:0000259" key="2">
    <source>
        <dbReference type="Pfam" id="PF01521"/>
    </source>
</evidence>
<dbReference type="FunCoup" id="C7Z9T0">
    <property type="interactions" value="292"/>
</dbReference>
<dbReference type="STRING" id="660122.C7Z9T0"/>
<dbReference type="HOGENOM" id="CLU_069054_1_0_1"/>
<dbReference type="OMA" id="QFKITDN"/>
<dbReference type="InterPro" id="IPR035903">
    <property type="entry name" value="HesB-like_dom_sf"/>
</dbReference>
<dbReference type="Pfam" id="PF01521">
    <property type="entry name" value="Fe-S_biosyn"/>
    <property type="match status" value="1"/>
</dbReference>
<organism evidence="3 4">
    <name type="scientific">Fusarium vanettenii (strain ATCC MYA-4622 / CBS 123669 / FGSC 9596 / NRRL 45880 / 77-13-4)</name>
    <name type="common">Fusarium solani subsp. pisi</name>
    <dbReference type="NCBI Taxonomy" id="660122"/>
    <lineage>
        <taxon>Eukaryota</taxon>
        <taxon>Fungi</taxon>
        <taxon>Dikarya</taxon>
        <taxon>Ascomycota</taxon>
        <taxon>Pezizomycotina</taxon>
        <taxon>Sordariomycetes</taxon>
        <taxon>Hypocreomycetidae</taxon>
        <taxon>Hypocreales</taxon>
        <taxon>Nectriaceae</taxon>
        <taxon>Fusarium</taxon>
        <taxon>Fusarium solani species complex</taxon>
        <taxon>Fusarium vanettenii</taxon>
    </lineage>
</organism>
<dbReference type="VEuPathDB" id="FungiDB:NECHADRAFT_43837"/>
<dbReference type="InterPro" id="IPR016092">
    <property type="entry name" value="ATAP"/>
</dbReference>
<dbReference type="Proteomes" id="UP000005206">
    <property type="component" value="Chromosome 6"/>
</dbReference>
<dbReference type="AlphaFoldDB" id="C7Z9T0"/>
<evidence type="ECO:0000313" key="3">
    <source>
        <dbReference type="EMBL" id="EEU39153.1"/>
    </source>
</evidence>
<feature type="domain" description="Core" evidence="2">
    <location>
        <begin position="110"/>
        <end position="237"/>
    </location>
</feature>
<dbReference type="RefSeq" id="XP_003044866.1">
    <property type="nucleotide sequence ID" value="XM_003044820.1"/>
</dbReference>
<dbReference type="GeneID" id="9672224"/>
<reference evidence="3 4" key="1">
    <citation type="journal article" date="2009" name="PLoS Genet.">
        <title>The genome of Nectria haematococca: contribution of supernumerary chromosomes to gene expansion.</title>
        <authorList>
            <person name="Coleman J.J."/>
            <person name="Rounsley S.D."/>
            <person name="Rodriguez-Carres M."/>
            <person name="Kuo A."/>
            <person name="Wasmann C.C."/>
            <person name="Grimwood J."/>
            <person name="Schmutz J."/>
            <person name="Taga M."/>
            <person name="White G.J."/>
            <person name="Zhou S."/>
            <person name="Schwartz D.C."/>
            <person name="Freitag M."/>
            <person name="Ma L.J."/>
            <person name="Danchin E.G."/>
            <person name="Henrissat B."/>
            <person name="Coutinho P.M."/>
            <person name="Nelson D.R."/>
            <person name="Straney D."/>
            <person name="Napoli C.A."/>
            <person name="Barker B.M."/>
            <person name="Gribskov M."/>
            <person name="Rep M."/>
            <person name="Kroken S."/>
            <person name="Molnar I."/>
            <person name="Rensing C."/>
            <person name="Kennell J.C."/>
            <person name="Zamora J."/>
            <person name="Farman M.L."/>
            <person name="Selker E.U."/>
            <person name="Salamov A."/>
            <person name="Shapiro H."/>
            <person name="Pangilinan J."/>
            <person name="Lindquist E."/>
            <person name="Lamers C."/>
            <person name="Grigoriev I.V."/>
            <person name="Geiser D.M."/>
            <person name="Covert S.F."/>
            <person name="Temporini E."/>
            <person name="Vanetten H.D."/>
        </authorList>
    </citation>
    <scope>NUCLEOTIDE SEQUENCE [LARGE SCALE GENOMIC DNA]</scope>
    <source>
        <strain evidence="4">ATCC MYA-4622 / CBS 123669 / FGSC 9596 / NRRL 45880 / 77-13-4</strain>
    </source>
</reference>
<dbReference type="GO" id="GO:0016226">
    <property type="term" value="P:iron-sulfur cluster assembly"/>
    <property type="evidence" value="ECO:0007669"/>
    <property type="project" value="InterPro"/>
</dbReference>
<proteinExistence type="inferred from homology"/>
<dbReference type="InterPro" id="IPR000361">
    <property type="entry name" value="ATAP_core_dom"/>
</dbReference>
<dbReference type="GO" id="GO:0051539">
    <property type="term" value="F:4 iron, 4 sulfur cluster binding"/>
    <property type="evidence" value="ECO:0007669"/>
    <property type="project" value="TreeGrafter"/>
</dbReference>
<dbReference type="eggNOG" id="KOG1119">
    <property type="taxonomic scope" value="Eukaryota"/>
</dbReference>
<dbReference type="PANTHER" id="PTHR43011:SF1">
    <property type="entry name" value="IRON-SULFUR CLUSTER ASSEMBLY 2 HOMOLOG, MITOCHONDRIAL"/>
    <property type="match status" value="1"/>
</dbReference>
<dbReference type="SUPFAM" id="SSF89360">
    <property type="entry name" value="HesB-like domain"/>
    <property type="match status" value="1"/>
</dbReference>
<comment type="similarity">
    <text evidence="1">Belongs to the HesB/IscA family.</text>
</comment>
<dbReference type="KEGG" id="nhe:NECHADRAFT_43837"/>
<evidence type="ECO:0000313" key="4">
    <source>
        <dbReference type="Proteomes" id="UP000005206"/>
    </source>
</evidence>
<dbReference type="GO" id="GO:0005739">
    <property type="term" value="C:mitochondrion"/>
    <property type="evidence" value="ECO:0007669"/>
    <property type="project" value="TreeGrafter"/>
</dbReference>
<dbReference type="OrthoDB" id="1938621at2759"/>
<dbReference type="EMBL" id="GG698912">
    <property type="protein sequence ID" value="EEU39153.1"/>
    <property type="molecule type" value="Genomic_DNA"/>
</dbReference>
<dbReference type="Gene3D" id="2.60.300.12">
    <property type="entry name" value="HesB-like domain"/>
    <property type="match status" value="1"/>
</dbReference>
<sequence>MASLHCANAPSAARSFIQLARRSYSTAAASQSSTPLEFLVPRCAPSPLRVTEVSTTASRVHVHTRNSNNSRWLWRSNLHARAVRAFSTSAARHQTRAILNPQEDEDGKEMMLEITERAAKKRLNKIMEKDGNPNLALRIQVESGGCHGFQYLMSLITLPPKDTPEWSNIVNEDDTIFQYIPEDADPATASEDGPKVVLDEPSLDLLKGSKVDFTTELIGSQFKIVDNPFATSSCGCGTSFDIKM</sequence>
<dbReference type="NCBIfam" id="TIGR00049">
    <property type="entry name" value="iron-sulfur cluster assembly accessory protein"/>
    <property type="match status" value="1"/>
</dbReference>
<dbReference type="InParanoid" id="C7Z9T0"/>
<dbReference type="PANTHER" id="PTHR43011">
    <property type="entry name" value="IRON-SULFUR CLUSTER ASSEMBLY 2 HOMOLOG, MITOCHONDRIAL"/>
    <property type="match status" value="1"/>
</dbReference>